<dbReference type="EMBL" id="AUPC02000040">
    <property type="protein sequence ID" value="POG77449.1"/>
    <property type="molecule type" value="Genomic_DNA"/>
</dbReference>
<evidence type="ECO:0000256" key="1">
    <source>
        <dbReference type="SAM" id="Phobius"/>
    </source>
</evidence>
<feature type="transmembrane region" description="Helical" evidence="1">
    <location>
        <begin position="21"/>
        <end position="45"/>
    </location>
</feature>
<evidence type="ECO:0000313" key="2">
    <source>
        <dbReference type="EMBL" id="POG77449.1"/>
    </source>
</evidence>
<keyword evidence="1" id="KW-0812">Transmembrane</keyword>
<organism evidence="2 3">
    <name type="scientific">Rhizophagus irregularis (strain DAOM 181602 / DAOM 197198 / MUCL 43194)</name>
    <name type="common">Arbuscular mycorrhizal fungus</name>
    <name type="synonym">Glomus intraradices</name>
    <dbReference type="NCBI Taxonomy" id="747089"/>
    <lineage>
        <taxon>Eukaryota</taxon>
        <taxon>Fungi</taxon>
        <taxon>Fungi incertae sedis</taxon>
        <taxon>Mucoromycota</taxon>
        <taxon>Glomeromycotina</taxon>
        <taxon>Glomeromycetes</taxon>
        <taxon>Glomerales</taxon>
        <taxon>Glomeraceae</taxon>
        <taxon>Rhizophagus</taxon>
    </lineage>
</organism>
<keyword evidence="1" id="KW-0472">Membrane</keyword>
<protein>
    <submittedName>
        <fullName evidence="2">Uncharacterized protein</fullName>
    </submittedName>
</protein>
<reference evidence="2 3" key="1">
    <citation type="journal article" date="2013" name="Proc. Natl. Acad. Sci. U.S.A.">
        <title>Genome of an arbuscular mycorrhizal fungus provides insight into the oldest plant symbiosis.</title>
        <authorList>
            <person name="Tisserant E."/>
            <person name="Malbreil M."/>
            <person name="Kuo A."/>
            <person name="Kohler A."/>
            <person name="Symeonidi A."/>
            <person name="Balestrini R."/>
            <person name="Charron P."/>
            <person name="Duensing N."/>
            <person name="Frei Dit Frey N."/>
            <person name="Gianinazzi-Pearson V."/>
            <person name="Gilbert L.B."/>
            <person name="Handa Y."/>
            <person name="Herr J.R."/>
            <person name="Hijri M."/>
            <person name="Koul R."/>
            <person name="Kawaguchi M."/>
            <person name="Krajinski F."/>
            <person name="Lammers P.J."/>
            <person name="Masclaux F.G."/>
            <person name="Murat C."/>
            <person name="Morin E."/>
            <person name="Ndikumana S."/>
            <person name="Pagni M."/>
            <person name="Petitpierre D."/>
            <person name="Requena N."/>
            <person name="Rosikiewicz P."/>
            <person name="Riley R."/>
            <person name="Saito K."/>
            <person name="San Clemente H."/>
            <person name="Shapiro H."/>
            <person name="van Tuinen D."/>
            <person name="Becard G."/>
            <person name="Bonfante P."/>
            <person name="Paszkowski U."/>
            <person name="Shachar-Hill Y.Y."/>
            <person name="Tuskan G.A."/>
            <person name="Young P.W."/>
            <person name="Sanders I.R."/>
            <person name="Henrissat B."/>
            <person name="Rensing S.A."/>
            <person name="Grigoriev I.V."/>
            <person name="Corradi N."/>
            <person name="Roux C."/>
            <person name="Martin F."/>
        </authorList>
    </citation>
    <scope>NUCLEOTIDE SEQUENCE [LARGE SCALE GENOMIC DNA]</scope>
    <source>
        <strain evidence="2 3">DAOM 197198</strain>
    </source>
</reference>
<keyword evidence="3" id="KW-1185">Reference proteome</keyword>
<name>A0A2P4QII0_RHIID</name>
<gene>
    <name evidence="2" type="ORF">GLOIN_2v1546843</name>
</gene>
<dbReference type="AlphaFoldDB" id="A0A2P4QII0"/>
<sequence length="80" mass="9778">MKYARNEIFRFCDIDRYDQKVSVMVQFFLIINISPLEPTFQFIILNLNFLLLNFNTFLISRFSHILIFSHIFTFFILFKL</sequence>
<comment type="caution">
    <text evidence="2">The sequence shown here is derived from an EMBL/GenBank/DDBJ whole genome shotgun (WGS) entry which is preliminary data.</text>
</comment>
<reference evidence="2 3" key="2">
    <citation type="journal article" date="2018" name="New Phytol.">
        <title>High intraspecific genome diversity in the model arbuscular mycorrhizal symbiont Rhizophagus irregularis.</title>
        <authorList>
            <person name="Chen E.C.H."/>
            <person name="Morin E."/>
            <person name="Beaudet D."/>
            <person name="Noel J."/>
            <person name="Yildirir G."/>
            <person name="Ndikumana S."/>
            <person name="Charron P."/>
            <person name="St-Onge C."/>
            <person name="Giorgi J."/>
            <person name="Kruger M."/>
            <person name="Marton T."/>
            <person name="Ropars J."/>
            <person name="Grigoriev I.V."/>
            <person name="Hainaut M."/>
            <person name="Henrissat B."/>
            <person name="Roux C."/>
            <person name="Martin F."/>
            <person name="Corradi N."/>
        </authorList>
    </citation>
    <scope>NUCLEOTIDE SEQUENCE [LARGE SCALE GENOMIC DNA]</scope>
    <source>
        <strain evidence="2 3">DAOM 197198</strain>
    </source>
</reference>
<feature type="transmembrane region" description="Helical" evidence="1">
    <location>
        <begin position="57"/>
        <end position="78"/>
    </location>
</feature>
<keyword evidence="1" id="KW-1133">Transmembrane helix</keyword>
<proteinExistence type="predicted"/>
<accession>A0A2P4QII0</accession>
<evidence type="ECO:0000313" key="3">
    <source>
        <dbReference type="Proteomes" id="UP000018888"/>
    </source>
</evidence>
<dbReference type="Proteomes" id="UP000018888">
    <property type="component" value="Unassembled WGS sequence"/>
</dbReference>